<dbReference type="SUPFAM" id="SSF56059">
    <property type="entry name" value="Glutathione synthetase ATP-binding domain-like"/>
    <property type="match status" value="1"/>
</dbReference>
<dbReference type="Gene3D" id="3.30.470.20">
    <property type="entry name" value="ATP-grasp fold, B domain"/>
    <property type="match status" value="1"/>
</dbReference>
<evidence type="ECO:0000256" key="1">
    <source>
        <dbReference type="PROSITE-ProRule" id="PRU00409"/>
    </source>
</evidence>
<sequence>MIMSAFIPVTIKTMLDCHEAKLSISYSLAQFWGLNISQPILLKFGQKEIHVHIDCASNTKDEVFISGAIRDELLFPLLNIKLIAFYSSHYHSLTLGPLLGVLTDFIENDTDSLPYFRSIHSFCLEMQQIISENGGFLYILHPKDVEEGMTKGYYYQNEQWIKAEVPLPNVIYNRIHSRRIEKTKSFTHLRKIISSHNIPLFNERFLSKADVHQLLHLEEHILPYLPDTAIANHSNIANLCMKYSTLFIKPTHGSQGRQIIQIKKTAIGYEAAYSSGLDSENKRLYESIEDFLISFNKHMPERQYIVQQGISLLSYHNRPLDFRILCHKNSQNLWKVTSTVARISNEKQFVSNLAQGGEVMKPISLLTQLFDRNTAIQQLALMKELATEVCTIIDQKTYGLFGELGIDLGVDESGGLWIIEANSKPSKKTENHFNKVRPSAKALVEYCTSLAFSKIKNKEDPEHDIFRNYDIK</sequence>
<dbReference type="GO" id="GO:0046872">
    <property type="term" value="F:metal ion binding"/>
    <property type="evidence" value="ECO:0007669"/>
    <property type="project" value="InterPro"/>
</dbReference>
<name>A0A2N0ZF21_9BACI</name>
<evidence type="ECO:0000313" key="3">
    <source>
        <dbReference type="EMBL" id="PKG28105.1"/>
    </source>
</evidence>
<gene>
    <name evidence="3" type="ORF">CWS20_15370</name>
</gene>
<reference evidence="3 4" key="1">
    <citation type="journal article" date="2010" name="Int. J. Syst. Evol. Microbiol.">
        <title>Bacillus horneckiae sp. nov., isolated from a spacecraft-assembly clean room.</title>
        <authorList>
            <person name="Vaishampayan P."/>
            <person name="Probst A."/>
            <person name="Krishnamurthi S."/>
            <person name="Ghosh S."/>
            <person name="Osman S."/>
            <person name="McDowall A."/>
            <person name="Ruckmani A."/>
            <person name="Mayilraj S."/>
            <person name="Venkateswaran K."/>
        </authorList>
    </citation>
    <scope>NUCLEOTIDE SEQUENCE [LARGE SCALE GENOMIC DNA]</scope>
    <source>
        <strain evidence="4">1PO1SC</strain>
    </source>
</reference>
<dbReference type="PANTHER" id="PTHR21621">
    <property type="entry name" value="RIBOSOMAL PROTEIN S6 MODIFICATION PROTEIN"/>
    <property type="match status" value="1"/>
</dbReference>
<dbReference type="AlphaFoldDB" id="A0A2N0ZF21"/>
<dbReference type="Pfam" id="PF14398">
    <property type="entry name" value="ATPgrasp_YheCD"/>
    <property type="match status" value="1"/>
</dbReference>
<organism evidence="3 4">
    <name type="scientific">Cytobacillus horneckiae</name>
    <dbReference type="NCBI Taxonomy" id="549687"/>
    <lineage>
        <taxon>Bacteria</taxon>
        <taxon>Bacillati</taxon>
        <taxon>Bacillota</taxon>
        <taxon>Bacilli</taxon>
        <taxon>Bacillales</taxon>
        <taxon>Bacillaceae</taxon>
        <taxon>Cytobacillus</taxon>
    </lineage>
</organism>
<dbReference type="GO" id="GO:0043774">
    <property type="term" value="F:coenzyme F420-2 alpha-glutamyl ligase activity"/>
    <property type="evidence" value="ECO:0007669"/>
    <property type="project" value="TreeGrafter"/>
</dbReference>
<dbReference type="InterPro" id="IPR026838">
    <property type="entry name" value="YheC/D"/>
</dbReference>
<dbReference type="Proteomes" id="UP000233343">
    <property type="component" value="Unassembled WGS sequence"/>
</dbReference>
<evidence type="ECO:0000259" key="2">
    <source>
        <dbReference type="PROSITE" id="PS50975"/>
    </source>
</evidence>
<dbReference type="PROSITE" id="PS50975">
    <property type="entry name" value="ATP_GRASP"/>
    <property type="match status" value="1"/>
</dbReference>
<dbReference type="GO" id="GO:0005737">
    <property type="term" value="C:cytoplasm"/>
    <property type="evidence" value="ECO:0007669"/>
    <property type="project" value="TreeGrafter"/>
</dbReference>
<comment type="caution">
    <text evidence="3">The sequence shown here is derived from an EMBL/GenBank/DDBJ whole genome shotgun (WGS) entry which is preliminary data.</text>
</comment>
<dbReference type="EMBL" id="PISD01000032">
    <property type="protein sequence ID" value="PKG28105.1"/>
    <property type="molecule type" value="Genomic_DNA"/>
</dbReference>
<dbReference type="GO" id="GO:0005524">
    <property type="term" value="F:ATP binding"/>
    <property type="evidence" value="ECO:0007669"/>
    <property type="project" value="UniProtKB-UniRule"/>
</dbReference>
<keyword evidence="1" id="KW-0067">ATP-binding</keyword>
<dbReference type="PANTHER" id="PTHR21621:SF2">
    <property type="entry name" value="COENZYME GAMMA-F420-2:ALPHA-L-GLUTAMATE LIGASE"/>
    <property type="match status" value="1"/>
</dbReference>
<keyword evidence="4" id="KW-1185">Reference proteome</keyword>
<feature type="domain" description="ATP-grasp" evidence="2">
    <location>
        <begin position="214"/>
        <end position="452"/>
    </location>
</feature>
<evidence type="ECO:0000313" key="4">
    <source>
        <dbReference type="Proteomes" id="UP000233343"/>
    </source>
</evidence>
<proteinExistence type="predicted"/>
<keyword evidence="1" id="KW-0547">Nucleotide-binding</keyword>
<accession>A0A2N0ZF21</accession>
<dbReference type="InterPro" id="IPR011761">
    <property type="entry name" value="ATP-grasp"/>
</dbReference>
<protein>
    <recommendedName>
        <fullName evidence="2">ATP-grasp domain-containing protein</fullName>
    </recommendedName>
</protein>